<name>A0AA96V069_9EURY</name>
<dbReference type="RefSeq" id="WP_316557881.1">
    <property type="nucleotide sequence ID" value="NZ_CP131059.1"/>
</dbReference>
<keyword evidence="2" id="KW-1185">Reference proteome</keyword>
<gene>
    <name evidence="1" type="ORF">MmiHf6_01970</name>
</gene>
<organism evidence="1 2">
    <name type="scientific">Methanimicrococcus hongohii</name>
    <dbReference type="NCBI Taxonomy" id="3028295"/>
    <lineage>
        <taxon>Archaea</taxon>
        <taxon>Methanobacteriati</taxon>
        <taxon>Methanobacteriota</taxon>
        <taxon>Stenosarchaea group</taxon>
        <taxon>Methanomicrobia</taxon>
        <taxon>Methanosarcinales</taxon>
        <taxon>Methanosarcinaceae</taxon>
        <taxon>Methanimicrococcus</taxon>
    </lineage>
</organism>
<evidence type="ECO:0000313" key="2">
    <source>
        <dbReference type="Proteomes" id="UP001302978"/>
    </source>
</evidence>
<dbReference type="Proteomes" id="UP001302978">
    <property type="component" value="Chromosome"/>
</dbReference>
<dbReference type="GeneID" id="85194640"/>
<proteinExistence type="predicted"/>
<evidence type="ECO:0000313" key="1">
    <source>
        <dbReference type="EMBL" id="WNY22905.1"/>
    </source>
</evidence>
<dbReference type="KEGG" id="mehf:MmiHf6_01970"/>
<dbReference type="AlphaFoldDB" id="A0AA96V069"/>
<sequence>MIDKKDEERTVNKECVFKKILTESKITGLLTVDTDHDNESAVIIDGDRMISSIIPGIRHIHLQRDEGIIRDYIFLVFGKCPDEFDEMEVSFKDSEEKVRKVRIVAKEEKWHSERYSSKKPDITEITWDYKKLNL</sequence>
<dbReference type="EMBL" id="CP131059">
    <property type="protein sequence ID" value="WNY22905.1"/>
    <property type="molecule type" value="Genomic_DNA"/>
</dbReference>
<reference evidence="1 2" key="1">
    <citation type="submission" date="2023-07" db="EMBL/GenBank/DDBJ databases">
        <title>Closed genoem sequence of Methanomicrococcus sp. Hf6.</title>
        <authorList>
            <person name="Poehlein A."/>
            <person name="Protasov E."/>
            <person name="Platt K."/>
            <person name="Reeh H."/>
            <person name="Daniel R."/>
            <person name="Brune A."/>
        </authorList>
    </citation>
    <scope>NUCLEOTIDE SEQUENCE [LARGE SCALE GENOMIC DNA]</scope>
    <source>
        <strain evidence="1 2">Hf6</strain>
    </source>
</reference>
<accession>A0AA96V069</accession>
<protein>
    <submittedName>
        <fullName evidence="1">Uncharacterized protein</fullName>
    </submittedName>
</protein>